<keyword evidence="1" id="KW-1133">Transmembrane helix</keyword>
<keyword evidence="1" id="KW-0812">Transmembrane</keyword>
<feature type="transmembrane region" description="Helical" evidence="1">
    <location>
        <begin position="263"/>
        <end position="282"/>
    </location>
</feature>
<comment type="caution">
    <text evidence="2">The sequence shown here is derived from an EMBL/GenBank/DDBJ whole genome shotgun (WGS) entry which is preliminary data.</text>
</comment>
<gene>
    <name evidence="2" type="ORF">AXFE_23140</name>
</gene>
<accession>A0A0D8HFV7</accession>
<feature type="transmembrane region" description="Helical" evidence="1">
    <location>
        <begin position="365"/>
        <end position="390"/>
    </location>
</feature>
<evidence type="ECO:0000313" key="3">
    <source>
        <dbReference type="Proteomes" id="UP000032360"/>
    </source>
</evidence>
<evidence type="ECO:0000313" key="2">
    <source>
        <dbReference type="EMBL" id="KJF16813.1"/>
    </source>
</evidence>
<dbReference type="GO" id="GO:0022857">
    <property type="term" value="F:transmembrane transporter activity"/>
    <property type="evidence" value="ECO:0007669"/>
    <property type="project" value="InterPro"/>
</dbReference>
<dbReference type="OrthoDB" id="5252658at2"/>
<keyword evidence="3" id="KW-1185">Reference proteome</keyword>
<dbReference type="RefSeq" id="WP_052605930.1">
    <property type="nucleotide sequence ID" value="NZ_JXYS01000073.1"/>
</dbReference>
<sequence>MNETRGIAASVRRLLELSGQELFIIATYLIVTGLFRASQNAAQTTMPLIGHDLLGIGVSQIGLVATIWGGASVVTNIFIASIRGSSRYIFVGGLIAFPFGILALVFSHTYLQLIASILLLAISGGIVMPALASSSATLGSVSSKRGAVAFTVALSLSLAIGPLIEAGALRASHDSLRIALAFFVPLAAVGSVLGILKLGRTKDQPSSGSSAGQRAYVLFRQRDFRDAVFSLALYQFPFVAIINFGAILARTRFGASAAFSQEALTSFFLVSFISRAVLLFHPTKNRDKTWLRGAAILTILGVVIVGLAGSSLWFVVAMGLLGIPHGLTYPLALNLLNESATPDQLAKGNSILSATTGLISLTGPFVIGLLSASFGISTMFLLMALPTIGFSMPLFFHHHKTASGAPVL</sequence>
<dbReference type="SUPFAM" id="SSF103473">
    <property type="entry name" value="MFS general substrate transporter"/>
    <property type="match status" value="1"/>
</dbReference>
<dbReference type="InterPro" id="IPR052714">
    <property type="entry name" value="MFS_Exporter"/>
</dbReference>
<feature type="transmembrane region" description="Helical" evidence="1">
    <location>
        <begin position="58"/>
        <end position="81"/>
    </location>
</feature>
<dbReference type="InterPro" id="IPR011701">
    <property type="entry name" value="MFS"/>
</dbReference>
<feature type="transmembrane region" description="Helical" evidence="1">
    <location>
        <begin position="88"/>
        <end position="107"/>
    </location>
</feature>
<dbReference type="AlphaFoldDB" id="A0A0D8HFV7"/>
<evidence type="ECO:0000256" key="1">
    <source>
        <dbReference type="SAM" id="Phobius"/>
    </source>
</evidence>
<dbReference type="Proteomes" id="UP000032360">
    <property type="component" value="Unassembled WGS sequence"/>
</dbReference>
<dbReference type="Pfam" id="PF07690">
    <property type="entry name" value="MFS_1"/>
    <property type="match status" value="2"/>
</dbReference>
<organism evidence="2 3">
    <name type="scientific">Acidithrix ferrooxidans</name>
    <dbReference type="NCBI Taxonomy" id="1280514"/>
    <lineage>
        <taxon>Bacteria</taxon>
        <taxon>Bacillati</taxon>
        <taxon>Actinomycetota</taxon>
        <taxon>Acidimicrobiia</taxon>
        <taxon>Acidimicrobiales</taxon>
        <taxon>Acidimicrobiaceae</taxon>
        <taxon>Acidithrix</taxon>
    </lineage>
</organism>
<dbReference type="PANTHER" id="PTHR23531:SF1">
    <property type="entry name" value="QUINOLENE RESISTANCE PROTEIN NORA"/>
    <property type="match status" value="1"/>
</dbReference>
<feature type="transmembrane region" description="Helical" evidence="1">
    <location>
        <begin position="176"/>
        <end position="196"/>
    </location>
</feature>
<feature type="transmembrane region" description="Helical" evidence="1">
    <location>
        <begin position="294"/>
        <end position="323"/>
    </location>
</feature>
<feature type="transmembrane region" description="Helical" evidence="1">
    <location>
        <begin position="228"/>
        <end position="251"/>
    </location>
</feature>
<protein>
    <submittedName>
        <fullName evidence="2">Major facilitator superfamily protein</fullName>
    </submittedName>
</protein>
<feature type="transmembrane region" description="Helical" evidence="1">
    <location>
        <begin position="146"/>
        <end position="164"/>
    </location>
</feature>
<dbReference type="EMBL" id="JXYS01000073">
    <property type="protein sequence ID" value="KJF16813.1"/>
    <property type="molecule type" value="Genomic_DNA"/>
</dbReference>
<feature type="transmembrane region" description="Helical" evidence="1">
    <location>
        <begin position="21"/>
        <end position="38"/>
    </location>
</feature>
<dbReference type="PANTHER" id="PTHR23531">
    <property type="entry name" value="QUINOLENE RESISTANCE PROTEIN NORA"/>
    <property type="match status" value="1"/>
</dbReference>
<feature type="transmembrane region" description="Helical" evidence="1">
    <location>
        <begin position="113"/>
        <end position="134"/>
    </location>
</feature>
<name>A0A0D8HFV7_9ACTN</name>
<reference evidence="2 3" key="1">
    <citation type="submission" date="2015-01" db="EMBL/GenBank/DDBJ databases">
        <title>Draft genome of the acidophilic iron oxidizer Acidithrix ferrooxidans strain Py-F3.</title>
        <authorList>
            <person name="Poehlein A."/>
            <person name="Eisen S."/>
            <person name="Schloemann M."/>
            <person name="Johnson B.D."/>
            <person name="Daniel R."/>
            <person name="Muehling M."/>
        </authorList>
    </citation>
    <scope>NUCLEOTIDE SEQUENCE [LARGE SCALE GENOMIC DNA]</scope>
    <source>
        <strain evidence="2 3">Py-F3</strain>
    </source>
</reference>
<dbReference type="InterPro" id="IPR036259">
    <property type="entry name" value="MFS_trans_sf"/>
</dbReference>
<proteinExistence type="predicted"/>
<dbReference type="Gene3D" id="1.20.1250.20">
    <property type="entry name" value="MFS general substrate transporter like domains"/>
    <property type="match status" value="1"/>
</dbReference>
<keyword evidence="1" id="KW-0472">Membrane</keyword>
<dbReference type="PATRIC" id="fig|1280514.3.peg.3047"/>